<dbReference type="AlphaFoldDB" id="A0A9P7YPW7"/>
<reference evidence="7" key="1">
    <citation type="journal article" date="2021" name="IMA Fungus">
        <title>Genomic characterization of three marine fungi, including Emericellopsis atlantica sp. nov. with signatures of a generalist lifestyle and marine biomass degradation.</title>
        <authorList>
            <person name="Hagestad O.C."/>
            <person name="Hou L."/>
            <person name="Andersen J.H."/>
            <person name="Hansen E.H."/>
            <person name="Altermark B."/>
            <person name="Li C."/>
            <person name="Kuhnert E."/>
            <person name="Cox R.J."/>
            <person name="Crous P.W."/>
            <person name="Spatafora J.W."/>
            <person name="Lail K."/>
            <person name="Amirebrahimi M."/>
            <person name="Lipzen A."/>
            <person name="Pangilinan J."/>
            <person name="Andreopoulos W."/>
            <person name="Hayes R.D."/>
            <person name="Ng V."/>
            <person name="Grigoriev I.V."/>
            <person name="Jackson S.A."/>
            <person name="Sutton T.D.S."/>
            <person name="Dobson A.D.W."/>
            <person name="Rama T."/>
        </authorList>
    </citation>
    <scope>NUCLEOTIDE SEQUENCE</scope>
    <source>
        <strain evidence="7">TRa018bII</strain>
    </source>
</reference>
<dbReference type="Proteomes" id="UP000824998">
    <property type="component" value="Unassembled WGS sequence"/>
</dbReference>
<feature type="domain" description="PHD-type" evidence="6">
    <location>
        <begin position="535"/>
        <end position="583"/>
    </location>
</feature>
<feature type="compositionally biased region" description="Acidic residues" evidence="5">
    <location>
        <begin position="819"/>
        <end position="829"/>
    </location>
</feature>
<dbReference type="PROSITE" id="PS50016">
    <property type="entry name" value="ZF_PHD_2"/>
    <property type="match status" value="1"/>
</dbReference>
<feature type="compositionally biased region" description="Basic and acidic residues" evidence="5">
    <location>
        <begin position="17"/>
        <end position="32"/>
    </location>
</feature>
<protein>
    <recommendedName>
        <fullName evidence="6">PHD-type domain-containing protein</fullName>
    </recommendedName>
</protein>
<keyword evidence="1" id="KW-0479">Metal-binding</keyword>
<dbReference type="PROSITE" id="PS01359">
    <property type="entry name" value="ZF_PHD_1"/>
    <property type="match status" value="1"/>
</dbReference>
<dbReference type="GO" id="GO:0008270">
    <property type="term" value="F:zinc ion binding"/>
    <property type="evidence" value="ECO:0007669"/>
    <property type="project" value="UniProtKB-KW"/>
</dbReference>
<dbReference type="PANTHER" id="PTHR47636:SF1">
    <property type="entry name" value="TRANSCRIPTIONAL REGULATORY PROTEIN RCO1"/>
    <property type="match status" value="1"/>
</dbReference>
<keyword evidence="3" id="KW-0862">Zinc</keyword>
<feature type="compositionally biased region" description="Polar residues" evidence="5">
    <location>
        <begin position="332"/>
        <end position="346"/>
    </location>
</feature>
<evidence type="ECO:0000256" key="1">
    <source>
        <dbReference type="ARBA" id="ARBA00022723"/>
    </source>
</evidence>
<evidence type="ECO:0000259" key="6">
    <source>
        <dbReference type="PROSITE" id="PS50016"/>
    </source>
</evidence>
<dbReference type="InterPro" id="IPR001965">
    <property type="entry name" value="Znf_PHD"/>
</dbReference>
<feature type="region of interest" description="Disordered" evidence="5">
    <location>
        <begin position="793"/>
        <end position="829"/>
    </location>
</feature>
<dbReference type="PANTHER" id="PTHR47636">
    <property type="entry name" value="TRANSCRIPTIONAL REGULATORY PROTEIN RCO1"/>
    <property type="match status" value="1"/>
</dbReference>
<evidence type="ECO:0000256" key="3">
    <source>
        <dbReference type="ARBA" id="ARBA00022833"/>
    </source>
</evidence>
<proteinExistence type="predicted"/>
<name>A0A9P7YPW7_9HELO</name>
<evidence type="ECO:0000256" key="2">
    <source>
        <dbReference type="ARBA" id="ARBA00022771"/>
    </source>
</evidence>
<accession>A0A9P7YPW7</accession>
<keyword evidence="8" id="KW-1185">Reference proteome</keyword>
<feature type="compositionally biased region" description="Low complexity" evidence="5">
    <location>
        <begin position="285"/>
        <end position="294"/>
    </location>
</feature>
<dbReference type="InterPro" id="IPR013083">
    <property type="entry name" value="Znf_RING/FYVE/PHD"/>
</dbReference>
<dbReference type="InterPro" id="IPR019787">
    <property type="entry name" value="Znf_PHD-finger"/>
</dbReference>
<feature type="compositionally biased region" description="Basic and acidic residues" evidence="5">
    <location>
        <begin position="367"/>
        <end position="376"/>
    </location>
</feature>
<feature type="region of interest" description="Disordered" evidence="5">
    <location>
        <begin position="629"/>
        <end position="661"/>
    </location>
</feature>
<evidence type="ECO:0000256" key="5">
    <source>
        <dbReference type="SAM" id="MobiDB-lite"/>
    </source>
</evidence>
<feature type="compositionally biased region" description="Basic and acidic residues" evidence="5">
    <location>
        <begin position="85"/>
        <end position="96"/>
    </location>
</feature>
<gene>
    <name evidence="7" type="ORF">BJ875DRAFT_370497</name>
</gene>
<dbReference type="CDD" id="cd15535">
    <property type="entry name" value="PHD1_Rco1"/>
    <property type="match status" value="1"/>
</dbReference>
<feature type="compositionally biased region" description="Basic and acidic residues" evidence="5">
    <location>
        <begin position="440"/>
        <end position="452"/>
    </location>
</feature>
<sequence length="829" mass="90405">MAPLGTLPSQKVLKSVSKAEGRDCAGRVKRSEASNATTPTSETPDLPLSFATRRQSQSPRPLEEVNSPPRTPAAQKSPQLVEGEEMVKQPDLEKETLPSSETPAPPESPLPGPPTRRTTRSMSVQTPAPYDRTAPPTPEYDEDGLAYTDPDFTDKVIQDAVDKALEYRRLPTAYALRTLHDERSNDNVYLRLVESVYYQRASQKEMGEFNKMLTERKRVGRKNREAEYYFNGDGSDPDPPLARPVLKAVCAALTYDTPNLNKPDTPHLNGDSVSAPATRARRSDSISSSSSLSSVDEDVIQSDLVDLTPASPDQAKSPVKRRLGRAPRESTGDTPSAQGAKQQTKIRFTKFQGKGKKLNPPEDDIEEREKNEETNKLKRKARATTNQGGSAPESFVRGSHNRPPLIDVDTASEGGEYVSFKLQSRQENKRKRSSVIPNTRETRQRLNHDDSQHSSPTHLGFQQDLPPGSVPGSRAGTPAAGGRPTRKAKTGSGLRVKTSPVKKKGGIVAGIPRASGERSSPSGHGGPPENKDDNDDYCAACGGNGDLVCCDGCNRSFHFKCVDPPMIEGALPDAWYCNSCNCKFNPQPIEERTNPAFGLLLQNLQSKNPSAFHLPKSIREYFEGVQTGAEGEYEEPAPPKPKNNGHVEIENTPDDEEDEPKGFYEETQFGTVYKLPEEGLKLDFISKVKARGGGISRSGVLNGQMAARPAPVQAARSLVEQQAALNLLALSIPESDRTVGGLISTLLDEAPPAVFEMLAKVDTSAAQASKKLSSKEREKLRPLQSWLNNYMAAGNVEQDEDEDKEVPALTDSAVSQNTDELDEDTAMTL</sequence>
<dbReference type="InterPro" id="IPR052819">
    <property type="entry name" value="Chromatin_regulatory_protein"/>
</dbReference>
<dbReference type="GO" id="GO:0006357">
    <property type="term" value="P:regulation of transcription by RNA polymerase II"/>
    <property type="evidence" value="ECO:0007669"/>
    <property type="project" value="TreeGrafter"/>
</dbReference>
<organism evidence="7 8">
    <name type="scientific">Amylocarpus encephaloides</name>
    <dbReference type="NCBI Taxonomy" id="45428"/>
    <lineage>
        <taxon>Eukaryota</taxon>
        <taxon>Fungi</taxon>
        <taxon>Dikarya</taxon>
        <taxon>Ascomycota</taxon>
        <taxon>Pezizomycotina</taxon>
        <taxon>Leotiomycetes</taxon>
        <taxon>Helotiales</taxon>
        <taxon>Helotiales incertae sedis</taxon>
        <taxon>Amylocarpus</taxon>
    </lineage>
</organism>
<feature type="region of interest" description="Disordered" evidence="5">
    <location>
        <begin position="1"/>
        <end position="148"/>
    </location>
</feature>
<dbReference type="Pfam" id="PF00628">
    <property type="entry name" value="PHD"/>
    <property type="match status" value="1"/>
</dbReference>
<evidence type="ECO:0000313" key="8">
    <source>
        <dbReference type="Proteomes" id="UP000824998"/>
    </source>
</evidence>
<evidence type="ECO:0000256" key="4">
    <source>
        <dbReference type="PROSITE-ProRule" id="PRU00146"/>
    </source>
</evidence>
<dbReference type="GO" id="GO:0032221">
    <property type="term" value="C:Rpd3S complex"/>
    <property type="evidence" value="ECO:0007669"/>
    <property type="project" value="TreeGrafter"/>
</dbReference>
<dbReference type="InterPro" id="IPR019786">
    <property type="entry name" value="Zinc_finger_PHD-type_CS"/>
</dbReference>
<feature type="region of interest" description="Disordered" evidence="5">
    <location>
        <begin position="258"/>
        <end position="532"/>
    </location>
</feature>
<dbReference type="SUPFAM" id="SSF57903">
    <property type="entry name" value="FYVE/PHD zinc finger"/>
    <property type="match status" value="1"/>
</dbReference>
<dbReference type="InterPro" id="IPR011011">
    <property type="entry name" value="Znf_FYVE_PHD"/>
</dbReference>
<dbReference type="SMART" id="SM00249">
    <property type="entry name" value="PHD"/>
    <property type="match status" value="1"/>
</dbReference>
<dbReference type="EMBL" id="MU251391">
    <property type="protein sequence ID" value="KAG9237227.1"/>
    <property type="molecule type" value="Genomic_DNA"/>
</dbReference>
<feature type="compositionally biased region" description="Polar residues" evidence="5">
    <location>
        <begin position="33"/>
        <end position="43"/>
    </location>
</feature>
<comment type="caution">
    <text evidence="7">The sequence shown here is derived from an EMBL/GenBank/DDBJ whole genome shotgun (WGS) entry which is preliminary data.</text>
</comment>
<evidence type="ECO:0000313" key="7">
    <source>
        <dbReference type="EMBL" id="KAG9237227.1"/>
    </source>
</evidence>
<feature type="compositionally biased region" description="Pro residues" evidence="5">
    <location>
        <begin position="103"/>
        <end position="114"/>
    </location>
</feature>
<keyword evidence="2 4" id="KW-0863">Zinc-finger</keyword>
<dbReference type="Gene3D" id="3.30.40.10">
    <property type="entry name" value="Zinc/RING finger domain, C3HC4 (zinc finger)"/>
    <property type="match status" value="1"/>
</dbReference>
<dbReference type="OrthoDB" id="5876363at2759"/>